<proteinExistence type="predicted"/>
<dbReference type="EMBL" id="JABCKI010000861">
    <property type="protein sequence ID" value="KAG5649577.1"/>
    <property type="molecule type" value="Genomic_DNA"/>
</dbReference>
<organism evidence="1 2">
    <name type="scientific">Sphagnurus paluster</name>
    <dbReference type="NCBI Taxonomy" id="117069"/>
    <lineage>
        <taxon>Eukaryota</taxon>
        <taxon>Fungi</taxon>
        <taxon>Dikarya</taxon>
        <taxon>Basidiomycota</taxon>
        <taxon>Agaricomycotina</taxon>
        <taxon>Agaricomycetes</taxon>
        <taxon>Agaricomycetidae</taxon>
        <taxon>Agaricales</taxon>
        <taxon>Tricholomatineae</taxon>
        <taxon>Lyophyllaceae</taxon>
        <taxon>Sphagnurus</taxon>
    </lineage>
</organism>
<accession>A0A9P7GFD6</accession>
<gene>
    <name evidence="1" type="ORF">H0H81_003023</name>
</gene>
<dbReference type="Proteomes" id="UP000717328">
    <property type="component" value="Unassembled WGS sequence"/>
</dbReference>
<dbReference type="OrthoDB" id="1607513at2759"/>
<protein>
    <submittedName>
        <fullName evidence="1">Uncharacterized protein</fullName>
    </submittedName>
</protein>
<dbReference type="SUPFAM" id="SSF53098">
    <property type="entry name" value="Ribonuclease H-like"/>
    <property type="match status" value="1"/>
</dbReference>
<name>A0A9P7GFD6_9AGAR</name>
<evidence type="ECO:0000313" key="2">
    <source>
        <dbReference type="Proteomes" id="UP000717328"/>
    </source>
</evidence>
<reference evidence="1" key="2">
    <citation type="submission" date="2021-10" db="EMBL/GenBank/DDBJ databases">
        <title>Phylogenomics reveals ancestral predisposition of the termite-cultivated fungus Termitomyces towards a domesticated lifestyle.</title>
        <authorList>
            <person name="Auxier B."/>
            <person name="Grum-Grzhimaylo A."/>
            <person name="Cardenas M.E."/>
            <person name="Lodge J.D."/>
            <person name="Laessoe T."/>
            <person name="Pedersen O."/>
            <person name="Smith M.E."/>
            <person name="Kuyper T.W."/>
            <person name="Franco-Molano E.A."/>
            <person name="Baroni T.J."/>
            <person name="Aanen D.K."/>
        </authorList>
    </citation>
    <scope>NUCLEOTIDE SEQUENCE</scope>
    <source>
        <strain evidence="1">D49</strain>
    </source>
</reference>
<dbReference type="InterPro" id="IPR012337">
    <property type="entry name" value="RNaseH-like_sf"/>
</dbReference>
<evidence type="ECO:0000313" key="1">
    <source>
        <dbReference type="EMBL" id="KAG5649577.1"/>
    </source>
</evidence>
<reference evidence="1" key="1">
    <citation type="submission" date="2021-02" db="EMBL/GenBank/DDBJ databases">
        <authorList>
            <person name="Nieuwenhuis M."/>
            <person name="Van De Peppel L.J.J."/>
        </authorList>
    </citation>
    <scope>NUCLEOTIDE SEQUENCE</scope>
    <source>
        <strain evidence="1">D49</strain>
    </source>
</reference>
<sequence length="162" mass="18353">MLSTTHAIFRGLQAVIKDALSDLPIDTSPKLVAGLTDAHRKLSDYYYKFDESPLYTWATLLDPRISYSGLQSDYEDDDILLEHLEKMKTELREHFHTHYAGKHTSCGVVQHEKSSAPSTSCATSGPKINFMAQYKQAAQVPLDKLEEYFKLPQEDIKTCDPI</sequence>
<comment type="caution">
    <text evidence="1">The sequence shown here is derived from an EMBL/GenBank/DDBJ whole genome shotgun (WGS) entry which is preliminary data.</text>
</comment>
<keyword evidence="2" id="KW-1185">Reference proteome</keyword>
<dbReference type="AlphaFoldDB" id="A0A9P7GFD6"/>